<dbReference type="GO" id="GO:0008168">
    <property type="term" value="F:methyltransferase activity"/>
    <property type="evidence" value="ECO:0007669"/>
    <property type="project" value="UniProtKB-KW"/>
</dbReference>
<evidence type="ECO:0000313" key="2">
    <source>
        <dbReference type="Proteomes" id="UP000253034"/>
    </source>
</evidence>
<organism evidence="1 2">
    <name type="scientific">Anaerobacterium chartisolvens</name>
    <dbReference type="NCBI Taxonomy" id="1297424"/>
    <lineage>
        <taxon>Bacteria</taxon>
        <taxon>Bacillati</taxon>
        <taxon>Bacillota</taxon>
        <taxon>Clostridia</taxon>
        <taxon>Eubacteriales</taxon>
        <taxon>Oscillospiraceae</taxon>
        <taxon>Anaerobacterium</taxon>
    </lineage>
</organism>
<accession>A0A369AP51</accession>
<dbReference type="Pfam" id="PF05711">
    <property type="entry name" value="TylF"/>
    <property type="match status" value="1"/>
</dbReference>
<comment type="caution">
    <text evidence="1">The sequence shown here is derived from an EMBL/GenBank/DDBJ whole genome shotgun (WGS) entry which is preliminary data.</text>
</comment>
<reference evidence="1 2" key="1">
    <citation type="submission" date="2018-07" db="EMBL/GenBank/DDBJ databases">
        <title>Genomic Encyclopedia of Type Strains, Phase IV (KMG-IV): sequencing the most valuable type-strain genomes for metagenomic binning, comparative biology and taxonomic classification.</title>
        <authorList>
            <person name="Goeker M."/>
        </authorList>
    </citation>
    <scope>NUCLEOTIDE SEQUENCE [LARGE SCALE GENOMIC DNA]</scope>
    <source>
        <strain evidence="1 2">DSM 27016</strain>
    </source>
</reference>
<dbReference type="Proteomes" id="UP000253034">
    <property type="component" value="Unassembled WGS sequence"/>
</dbReference>
<evidence type="ECO:0000313" key="1">
    <source>
        <dbReference type="EMBL" id="RCX11140.1"/>
    </source>
</evidence>
<dbReference type="GO" id="GO:0032259">
    <property type="term" value="P:methylation"/>
    <property type="evidence" value="ECO:0007669"/>
    <property type="project" value="UniProtKB-KW"/>
</dbReference>
<keyword evidence="1" id="KW-0808">Transferase</keyword>
<dbReference type="InterPro" id="IPR029063">
    <property type="entry name" value="SAM-dependent_MTases_sf"/>
</dbReference>
<dbReference type="InterPro" id="IPR008884">
    <property type="entry name" value="TylF_MeTrfase"/>
</dbReference>
<keyword evidence="1" id="KW-0489">Methyltransferase</keyword>
<dbReference type="EMBL" id="QPJT01000027">
    <property type="protein sequence ID" value="RCX11140.1"/>
    <property type="molecule type" value="Genomic_DNA"/>
</dbReference>
<name>A0A369AP51_9FIRM</name>
<keyword evidence="2" id="KW-1185">Reference proteome</keyword>
<dbReference type="SUPFAM" id="SSF53335">
    <property type="entry name" value="S-adenosyl-L-methionine-dependent methyltransferases"/>
    <property type="match status" value="1"/>
</dbReference>
<proteinExistence type="predicted"/>
<dbReference type="AlphaFoldDB" id="A0A369AP51"/>
<dbReference type="PANTHER" id="PTHR40036:SF1">
    <property type="entry name" value="MACROCIN O-METHYLTRANSFERASE"/>
    <property type="match status" value="1"/>
</dbReference>
<dbReference type="PANTHER" id="PTHR40036">
    <property type="entry name" value="MACROCIN O-METHYLTRANSFERASE"/>
    <property type="match status" value="1"/>
</dbReference>
<dbReference type="Gene3D" id="3.40.50.150">
    <property type="entry name" value="Vaccinia Virus protein VP39"/>
    <property type="match status" value="1"/>
</dbReference>
<gene>
    <name evidence="1" type="ORF">DFR58_12716</name>
</gene>
<sequence>MAPLGFFDRFTNDDKFSTLRCIIDNIKRLGVDEFGSIMLKVFEYASEMKLKGDYLEFGCFGGYTMTWAYKAAKAFGMKDIKFYGFDSFEGLPEIKGVDAEYPEFKGGEFCSTEKQFYKDLKRGGVDISRVVTIPGWYDGTLSDELSERLAVKEAAVILVDCDLYCSTVPVLEFITKYIADGTVILFDDWNCFRSSPEHGEQRAVREWLERYKDITMTKYLPFEAFGQSFIAHRKS</sequence>
<protein>
    <submittedName>
        <fullName evidence="1">Macrocin-O-methyltransferase TylF</fullName>
    </submittedName>
</protein>